<accession>A0ABZ2L5F2</accession>
<dbReference type="Proteomes" id="UP001374803">
    <property type="component" value="Chromosome"/>
</dbReference>
<evidence type="ECO:0000256" key="2">
    <source>
        <dbReference type="SAM" id="MobiDB-lite"/>
    </source>
</evidence>
<evidence type="ECO:0000256" key="3">
    <source>
        <dbReference type="SAM" id="SignalP"/>
    </source>
</evidence>
<dbReference type="EMBL" id="CP089983">
    <property type="protein sequence ID" value="WXB05041.1"/>
    <property type="molecule type" value="Genomic_DNA"/>
</dbReference>
<keyword evidence="5" id="KW-1185">Reference proteome</keyword>
<evidence type="ECO:0000313" key="5">
    <source>
        <dbReference type="Proteomes" id="UP001374803"/>
    </source>
</evidence>
<sequence length="558" mass="59533">MRDMAVSRNAVFFLVGGSILHAACGAPPSPSSSSPSPSLSSSSSPRPAQEGGQPASHVNGLPIGPPRAVTFTDVATSSGLAAVRKDVSDFFDIHSDDYDADGWPDIFISDHKTRHRLAMNDRTGGFVNQPLPASDAQVWSFMAVDFNNDGRLDLSTNWDSASIKVYRNDGGRTFTNLSASQSYESQANGMAWADWNADGIPDYMVSGFFGNRLYLGRSGGGFSKVTSPAIPTQYAQASLYFADLDGDHFPDVLIQPTNAAVGAGIFKPEVEHTTKVLFNKGIAGAGAGFHPGVSNGLEGCPGPAIALGDYDLDGDLDLFCAGSAPGGVTQPRKTFRVRLFENQGNGTFVDVTGAAGLPTGDKTVNEYRVLYAQSVFADFDNDGRLDILWIEPEPGGIRLFQNMGGGSFQNVGAAAGLDAYRHDVPRFMVTDFDRDGALDIVTMVGTAAPKLSLLKNEVQGTSWLDVTLEGSSLKTAANSKIHIYEAGHLGDPAHRVGYREVLLAYSHRAPLAQHFAALPGTKYDVRVQFWPERTVVDVHDLAGGQRVRIRATGGCDSF</sequence>
<evidence type="ECO:0000256" key="1">
    <source>
        <dbReference type="ARBA" id="ARBA00022729"/>
    </source>
</evidence>
<keyword evidence="1 3" id="KW-0732">Signal</keyword>
<dbReference type="Pfam" id="PF13517">
    <property type="entry name" value="FG-GAP_3"/>
    <property type="match status" value="3"/>
</dbReference>
<dbReference type="PANTHER" id="PTHR44103">
    <property type="entry name" value="PROPROTEIN CONVERTASE P"/>
    <property type="match status" value="1"/>
</dbReference>
<dbReference type="InterPro" id="IPR028994">
    <property type="entry name" value="Integrin_alpha_N"/>
</dbReference>
<dbReference type="RefSeq" id="WP_394834684.1">
    <property type="nucleotide sequence ID" value="NZ_CP089929.1"/>
</dbReference>
<feature type="signal peptide" evidence="3">
    <location>
        <begin position="1"/>
        <end position="22"/>
    </location>
</feature>
<dbReference type="Gene3D" id="2.130.10.130">
    <property type="entry name" value="Integrin alpha, N-terminal"/>
    <property type="match status" value="2"/>
</dbReference>
<feature type="region of interest" description="Disordered" evidence="2">
    <location>
        <begin position="25"/>
        <end position="63"/>
    </location>
</feature>
<organism evidence="4 5">
    <name type="scientific">Pendulispora rubella</name>
    <dbReference type="NCBI Taxonomy" id="2741070"/>
    <lineage>
        <taxon>Bacteria</taxon>
        <taxon>Pseudomonadati</taxon>
        <taxon>Myxococcota</taxon>
        <taxon>Myxococcia</taxon>
        <taxon>Myxococcales</taxon>
        <taxon>Sorangiineae</taxon>
        <taxon>Pendulisporaceae</taxon>
        <taxon>Pendulispora</taxon>
    </lineage>
</organism>
<evidence type="ECO:0000313" key="4">
    <source>
        <dbReference type="EMBL" id="WXB05041.1"/>
    </source>
</evidence>
<protein>
    <submittedName>
        <fullName evidence="4">VCBS repeat-containing protein</fullName>
    </submittedName>
</protein>
<reference evidence="4" key="1">
    <citation type="submission" date="2021-12" db="EMBL/GenBank/DDBJ databases">
        <title>Discovery of the Pendulisporaceae a myxobacterial family with distinct sporulation behavior and unique specialized metabolism.</title>
        <authorList>
            <person name="Garcia R."/>
            <person name="Popoff A."/>
            <person name="Bader C.D."/>
            <person name="Loehr J."/>
            <person name="Walesch S."/>
            <person name="Walt C."/>
            <person name="Boldt J."/>
            <person name="Bunk B."/>
            <person name="Haeckl F.J.F.P.J."/>
            <person name="Gunesch A.P."/>
            <person name="Birkelbach J."/>
            <person name="Nuebel U."/>
            <person name="Pietschmann T."/>
            <person name="Bach T."/>
            <person name="Mueller R."/>
        </authorList>
    </citation>
    <scope>NUCLEOTIDE SEQUENCE</scope>
    <source>
        <strain evidence="4">MSr11367</strain>
    </source>
</reference>
<gene>
    <name evidence="4" type="ORF">LVJ94_50130</name>
</gene>
<name>A0ABZ2L5F2_9BACT</name>
<feature type="chain" id="PRO_5046135208" evidence="3">
    <location>
        <begin position="23"/>
        <end position="558"/>
    </location>
</feature>
<dbReference type="InterPro" id="IPR013517">
    <property type="entry name" value="FG-GAP"/>
</dbReference>
<dbReference type="SUPFAM" id="SSF69318">
    <property type="entry name" value="Integrin alpha N-terminal domain"/>
    <property type="match status" value="1"/>
</dbReference>
<dbReference type="PANTHER" id="PTHR44103:SF1">
    <property type="entry name" value="PROPROTEIN CONVERTASE P"/>
    <property type="match status" value="1"/>
</dbReference>
<proteinExistence type="predicted"/>
<feature type="compositionally biased region" description="Low complexity" evidence="2">
    <location>
        <begin position="31"/>
        <end position="45"/>
    </location>
</feature>